<comment type="caution">
    <text evidence="1">The sequence shown here is derived from an EMBL/GenBank/DDBJ whole genome shotgun (WGS) entry which is preliminary data.</text>
</comment>
<accession>A0ABR3PQR1</accession>
<evidence type="ECO:0000313" key="2">
    <source>
        <dbReference type="Proteomes" id="UP001562354"/>
    </source>
</evidence>
<proteinExistence type="predicted"/>
<keyword evidence="2" id="KW-1185">Reference proteome</keyword>
<reference evidence="1 2" key="1">
    <citation type="submission" date="2024-07" db="EMBL/GenBank/DDBJ databases">
        <title>Draft sequence of the Neodothiora populina.</title>
        <authorList>
            <person name="Drown D.D."/>
            <person name="Schuette U.S."/>
            <person name="Buechlein A.B."/>
            <person name="Rusch D.R."/>
            <person name="Winton L.W."/>
            <person name="Adams G.A."/>
        </authorList>
    </citation>
    <scope>NUCLEOTIDE SEQUENCE [LARGE SCALE GENOMIC DNA]</scope>
    <source>
        <strain evidence="1 2">CPC 39397</strain>
    </source>
</reference>
<dbReference type="RefSeq" id="XP_069204755.1">
    <property type="nucleotide sequence ID" value="XM_069341239.1"/>
</dbReference>
<name>A0ABR3PQR1_9PEZI</name>
<evidence type="ECO:0000313" key="1">
    <source>
        <dbReference type="EMBL" id="KAL1311907.1"/>
    </source>
</evidence>
<gene>
    <name evidence="1" type="ORF">AAFC00_001977</name>
</gene>
<dbReference type="EMBL" id="JBFMKM010000001">
    <property type="protein sequence ID" value="KAL1311907.1"/>
    <property type="molecule type" value="Genomic_DNA"/>
</dbReference>
<organism evidence="1 2">
    <name type="scientific">Neodothiora populina</name>
    <dbReference type="NCBI Taxonomy" id="2781224"/>
    <lineage>
        <taxon>Eukaryota</taxon>
        <taxon>Fungi</taxon>
        <taxon>Dikarya</taxon>
        <taxon>Ascomycota</taxon>
        <taxon>Pezizomycotina</taxon>
        <taxon>Dothideomycetes</taxon>
        <taxon>Dothideomycetidae</taxon>
        <taxon>Dothideales</taxon>
        <taxon>Dothioraceae</taxon>
        <taxon>Neodothiora</taxon>
    </lineage>
</organism>
<sequence>MVEDDLIAREHHEIYSRAVGKGLSTEDINAASKIIEQAQPRDIYRKHSEIPFVYEVLTTPGWREEVSALADRWVTDTKNIQRASTSVGRIAEKHGPDLVRAFYRAKNQTVVFVALVELNPSNGFFMPLEKGQDVCIDGNTVLRFPPCGGGVGLFICLNL</sequence>
<protein>
    <submittedName>
        <fullName evidence="1">Uncharacterized protein</fullName>
    </submittedName>
</protein>
<dbReference type="GeneID" id="95975679"/>
<dbReference type="Proteomes" id="UP001562354">
    <property type="component" value="Unassembled WGS sequence"/>
</dbReference>